<dbReference type="Proteomes" id="UP000626092">
    <property type="component" value="Unassembled WGS sequence"/>
</dbReference>
<sequence>MTAYNLLQYEVFSAVFPIIVAYATGSSIVLQLWQSNPKLVLQGFLDIMKTDQGNMVKVLDICQELKMAGHVLPNAVKCTSWKTVTVQFVGVAGKDSVIHTGAGANLLQHLTCCCCHTERMHKFCEMVG</sequence>
<evidence type="ECO:0000259" key="2">
    <source>
        <dbReference type="Pfam" id="PF16418"/>
    </source>
</evidence>
<protein>
    <recommendedName>
        <fullName evidence="2">CCR4-NOT transcription complex subunit 1 HEAT repeat domain-containing protein</fullName>
    </recommendedName>
</protein>
<accession>A0A834LRA7</accession>
<keyword evidence="1" id="KW-1133">Transmembrane helix</keyword>
<dbReference type="AlphaFoldDB" id="A0A834LRA7"/>
<reference evidence="3" key="1">
    <citation type="submission" date="2019-11" db="EMBL/GenBank/DDBJ databases">
        <authorList>
            <person name="Liu Y."/>
            <person name="Hou J."/>
            <person name="Li T.-Q."/>
            <person name="Guan C.-H."/>
            <person name="Wu X."/>
            <person name="Wu H.-Z."/>
            <person name="Ling F."/>
            <person name="Zhang R."/>
            <person name="Shi X.-G."/>
            <person name="Ren J.-P."/>
            <person name="Chen E.-F."/>
            <person name="Sun J.-M."/>
        </authorList>
    </citation>
    <scope>NUCLEOTIDE SEQUENCE</scope>
    <source>
        <strain evidence="3">Adult_tree_wgs_1</strain>
        <tissue evidence="3">Leaves</tissue>
    </source>
</reference>
<gene>
    <name evidence="3" type="ORF">RHSIM_Rhsim03G0135000</name>
</gene>
<feature type="domain" description="CCR4-NOT transcription complex subunit 1 HEAT repeat" evidence="2">
    <location>
        <begin position="10"/>
        <end position="72"/>
    </location>
</feature>
<organism evidence="3 4">
    <name type="scientific">Rhododendron simsii</name>
    <name type="common">Sims's rhododendron</name>
    <dbReference type="NCBI Taxonomy" id="118357"/>
    <lineage>
        <taxon>Eukaryota</taxon>
        <taxon>Viridiplantae</taxon>
        <taxon>Streptophyta</taxon>
        <taxon>Embryophyta</taxon>
        <taxon>Tracheophyta</taxon>
        <taxon>Spermatophyta</taxon>
        <taxon>Magnoliopsida</taxon>
        <taxon>eudicotyledons</taxon>
        <taxon>Gunneridae</taxon>
        <taxon>Pentapetalae</taxon>
        <taxon>asterids</taxon>
        <taxon>Ericales</taxon>
        <taxon>Ericaceae</taxon>
        <taxon>Ericoideae</taxon>
        <taxon>Rhodoreae</taxon>
        <taxon>Rhododendron</taxon>
    </lineage>
</organism>
<dbReference type="InterPro" id="IPR032194">
    <property type="entry name" value="CNOT1_HEAT"/>
</dbReference>
<keyword evidence="1" id="KW-0472">Membrane</keyword>
<dbReference type="OrthoDB" id="1293584at2759"/>
<keyword evidence="4" id="KW-1185">Reference proteome</keyword>
<feature type="transmembrane region" description="Helical" evidence="1">
    <location>
        <begin position="12"/>
        <end position="33"/>
    </location>
</feature>
<evidence type="ECO:0000313" key="4">
    <source>
        <dbReference type="Proteomes" id="UP000626092"/>
    </source>
</evidence>
<proteinExistence type="predicted"/>
<dbReference type="Pfam" id="PF16418">
    <property type="entry name" value="CNOT1_HEAT"/>
    <property type="match status" value="1"/>
</dbReference>
<comment type="caution">
    <text evidence="3">The sequence shown here is derived from an EMBL/GenBank/DDBJ whole genome shotgun (WGS) entry which is preliminary data.</text>
</comment>
<keyword evidence="1" id="KW-0812">Transmembrane</keyword>
<dbReference type="EMBL" id="WJXA01000003">
    <property type="protein sequence ID" value="KAF7147207.1"/>
    <property type="molecule type" value="Genomic_DNA"/>
</dbReference>
<evidence type="ECO:0000256" key="1">
    <source>
        <dbReference type="SAM" id="Phobius"/>
    </source>
</evidence>
<name>A0A834LRA7_RHOSS</name>
<evidence type="ECO:0000313" key="3">
    <source>
        <dbReference type="EMBL" id="KAF7147207.1"/>
    </source>
</evidence>